<organism evidence="1 2">
    <name type="scientific">Oopsacas minuta</name>
    <dbReference type="NCBI Taxonomy" id="111878"/>
    <lineage>
        <taxon>Eukaryota</taxon>
        <taxon>Metazoa</taxon>
        <taxon>Porifera</taxon>
        <taxon>Hexactinellida</taxon>
        <taxon>Hexasterophora</taxon>
        <taxon>Lyssacinosida</taxon>
        <taxon>Leucopsacidae</taxon>
        <taxon>Oopsacas</taxon>
    </lineage>
</organism>
<evidence type="ECO:0000313" key="2">
    <source>
        <dbReference type="Proteomes" id="UP001165289"/>
    </source>
</evidence>
<evidence type="ECO:0000313" key="1">
    <source>
        <dbReference type="EMBL" id="KAI6648093.1"/>
    </source>
</evidence>
<proteinExistence type="predicted"/>
<sequence length="644" mass="74762">MSSKYSSHAVSTLHIFSHLLVSIFKIILEISFHLLDIDKVCLSEGESFKLIKSDVPTWSKPVQCQPDCFSEPEMKQVEMPIIDQYVKLLILKSHIYELEDSEYVIIADYDHSQGTVVLNKRRIIIETNSNLCANCYSDTCYHYQAFELCSQNDCLQVCEANILEDIIYYFSSPNDIFLLTDDTFHNFKLNNDRWLCCSCSSKCKQHSRLHNIIENTGSNTQKKFEYNTISTRAIPFNLDESQIAIYNHQLCHGINLPLNMYPEKELCDYGFKFNEEEKLKLEKVGIVIYLENDINEFTDYKVYSSRCSGPCNCLAVFEGQNSLLLNINNKYFVHYSLLYDYSELMTMSRNTLYGYLSAKNRKLIRMGRTNRFHYHIVYQAWNAYLRTVDIDYDSNYICPKCKNHPDVIILDGIAMGTMKSVPEVDAKFDQDQQFPMIPFSDRVFIPDTAIRKQLLKYCSEGLTENTLKDLLKSIHKEMADYILFSSISIRTQNLVTISEEYIHVKKVIKLLCHTDPISGVFQFSLLEPNERKAIALLANGKSASEDSLNSIYQKMYTLDILFNSIKANEDITCTGFVTLHPKVFLLLKRILTQIESLFSRASRKLVEYSQQSENYYNYFPAFTTNYEVLKSTVRMSIRYCAHVH</sequence>
<dbReference type="Proteomes" id="UP001165289">
    <property type="component" value="Unassembled WGS sequence"/>
</dbReference>
<protein>
    <recommendedName>
        <fullName evidence="3">HMG domain-containing protein</fullName>
    </recommendedName>
</protein>
<keyword evidence="2" id="KW-1185">Reference proteome</keyword>
<accession>A0AAV7JH09</accession>
<gene>
    <name evidence="1" type="ORF">LOD99_11902</name>
</gene>
<reference evidence="1 2" key="1">
    <citation type="journal article" date="2023" name="BMC Biol.">
        <title>The compact genome of the sponge Oopsacas minuta (Hexactinellida) is lacking key metazoan core genes.</title>
        <authorList>
            <person name="Santini S."/>
            <person name="Schenkelaars Q."/>
            <person name="Jourda C."/>
            <person name="Duchesne M."/>
            <person name="Belahbib H."/>
            <person name="Rocher C."/>
            <person name="Selva M."/>
            <person name="Riesgo A."/>
            <person name="Vervoort M."/>
            <person name="Leys S.P."/>
            <person name="Kodjabachian L."/>
            <person name="Le Bivic A."/>
            <person name="Borchiellini C."/>
            <person name="Claverie J.M."/>
            <person name="Renard E."/>
        </authorList>
    </citation>
    <scope>NUCLEOTIDE SEQUENCE [LARGE SCALE GENOMIC DNA]</scope>
    <source>
        <strain evidence="1">SPO-2</strain>
    </source>
</reference>
<dbReference type="EMBL" id="JAKMXF010000332">
    <property type="protein sequence ID" value="KAI6648093.1"/>
    <property type="molecule type" value="Genomic_DNA"/>
</dbReference>
<evidence type="ECO:0008006" key="3">
    <source>
        <dbReference type="Google" id="ProtNLM"/>
    </source>
</evidence>
<name>A0AAV7JH09_9METZ</name>
<dbReference type="AlphaFoldDB" id="A0AAV7JH09"/>
<comment type="caution">
    <text evidence="1">The sequence shown here is derived from an EMBL/GenBank/DDBJ whole genome shotgun (WGS) entry which is preliminary data.</text>
</comment>